<comment type="caution">
    <text evidence="1">The sequence shown here is derived from an EMBL/GenBank/DDBJ whole genome shotgun (WGS) entry which is preliminary data.</text>
</comment>
<dbReference type="Proteomes" id="UP000324800">
    <property type="component" value="Unassembled WGS sequence"/>
</dbReference>
<evidence type="ECO:0000313" key="1">
    <source>
        <dbReference type="EMBL" id="KAA6396342.1"/>
    </source>
</evidence>
<name>A0A5J4WNY8_9EUKA</name>
<proteinExistence type="predicted"/>
<protein>
    <submittedName>
        <fullName evidence="1">Uncharacterized protein</fullName>
    </submittedName>
</protein>
<gene>
    <name evidence="1" type="ORF">EZS28_008127</name>
</gene>
<reference evidence="1 2" key="1">
    <citation type="submission" date="2019-03" db="EMBL/GenBank/DDBJ databases">
        <title>Single cell metagenomics reveals metabolic interactions within the superorganism composed of flagellate Streblomastix strix and complex community of Bacteroidetes bacteria on its surface.</title>
        <authorList>
            <person name="Treitli S.C."/>
            <person name="Kolisko M."/>
            <person name="Husnik F."/>
            <person name="Keeling P."/>
            <person name="Hampl V."/>
        </authorList>
    </citation>
    <scope>NUCLEOTIDE SEQUENCE [LARGE SCALE GENOMIC DNA]</scope>
    <source>
        <strain evidence="1">ST1C</strain>
    </source>
</reference>
<dbReference type="AlphaFoldDB" id="A0A5J4WNY8"/>
<evidence type="ECO:0000313" key="2">
    <source>
        <dbReference type="Proteomes" id="UP000324800"/>
    </source>
</evidence>
<dbReference type="EMBL" id="SNRW01001449">
    <property type="protein sequence ID" value="KAA6396342.1"/>
    <property type="molecule type" value="Genomic_DNA"/>
</dbReference>
<organism evidence="1 2">
    <name type="scientific">Streblomastix strix</name>
    <dbReference type="NCBI Taxonomy" id="222440"/>
    <lineage>
        <taxon>Eukaryota</taxon>
        <taxon>Metamonada</taxon>
        <taxon>Preaxostyla</taxon>
        <taxon>Oxymonadida</taxon>
        <taxon>Streblomastigidae</taxon>
        <taxon>Streblomastix</taxon>
    </lineage>
</organism>
<sequence length="86" mass="9805">MIEDDIRRIVVSEYQMQENKDEIPYDDKKSLARVVLVQLREAGFLNAVQRKRNGGYDSIEESADLSTYVLSSLQPNNELQAATSKL</sequence>
<accession>A0A5J4WNY8</accession>